<evidence type="ECO:0000256" key="4">
    <source>
        <dbReference type="ARBA" id="ARBA00022729"/>
    </source>
</evidence>
<protein>
    <submittedName>
        <fullName evidence="6">ABC transporter substrate-binding protein</fullName>
    </submittedName>
</protein>
<gene>
    <name evidence="6" type="primary">yfiY_6</name>
    <name evidence="6" type="ORF">NCTC7582_03038</name>
</gene>
<dbReference type="InterPro" id="IPR051313">
    <property type="entry name" value="Bact_iron-sidero_bind"/>
</dbReference>
<dbReference type="PANTHER" id="PTHR30532:SF24">
    <property type="entry name" value="FERRIC ENTEROBACTIN-BINDING PERIPLASMIC PROTEIN FEPB"/>
    <property type="match status" value="1"/>
</dbReference>
<dbReference type="GO" id="GO:1901678">
    <property type="term" value="P:iron coordination entity transport"/>
    <property type="evidence" value="ECO:0007669"/>
    <property type="project" value="UniProtKB-ARBA"/>
</dbReference>
<comment type="similarity">
    <text evidence="2">Belongs to the bacterial solute-binding protein 8 family.</text>
</comment>
<dbReference type="RefSeq" id="WP_112117627.1">
    <property type="nucleotide sequence ID" value="NZ_UAQE01000001.1"/>
</dbReference>
<dbReference type="InterPro" id="IPR002491">
    <property type="entry name" value="ABC_transptr_periplasmic_BD"/>
</dbReference>
<evidence type="ECO:0000256" key="2">
    <source>
        <dbReference type="ARBA" id="ARBA00008814"/>
    </source>
</evidence>
<evidence type="ECO:0000256" key="3">
    <source>
        <dbReference type="ARBA" id="ARBA00022448"/>
    </source>
</evidence>
<evidence type="ECO:0000313" key="6">
    <source>
        <dbReference type="EMBL" id="SPU00156.1"/>
    </source>
</evidence>
<dbReference type="AlphaFoldDB" id="A0A2X0XQS8"/>
<dbReference type="Gene3D" id="3.40.50.1980">
    <property type="entry name" value="Nitrogenase molybdenum iron protein domain"/>
    <property type="match status" value="2"/>
</dbReference>
<organism evidence="6 7">
    <name type="scientific">Lysinibacillus capsici</name>
    <dbReference type="NCBI Taxonomy" id="2115968"/>
    <lineage>
        <taxon>Bacteria</taxon>
        <taxon>Bacillati</taxon>
        <taxon>Bacillota</taxon>
        <taxon>Bacilli</taxon>
        <taxon>Bacillales</taxon>
        <taxon>Bacillaceae</taxon>
        <taxon>Lysinibacillus</taxon>
    </lineage>
</organism>
<keyword evidence="3" id="KW-0813">Transport</keyword>
<comment type="subcellular location">
    <subcellularLocation>
        <location evidence="1">Cell membrane</location>
        <topology evidence="1">Lipid-anchor</topology>
    </subcellularLocation>
</comment>
<evidence type="ECO:0000313" key="7">
    <source>
        <dbReference type="Proteomes" id="UP000251431"/>
    </source>
</evidence>
<dbReference type="Pfam" id="PF01497">
    <property type="entry name" value="Peripla_BP_2"/>
    <property type="match status" value="1"/>
</dbReference>
<dbReference type="Proteomes" id="UP000251431">
    <property type="component" value="Unassembled WGS sequence"/>
</dbReference>
<sequence length="328" mass="36126">MQKIKGLLFLMLLLAGILGGCHKSPAENKGSTIGGISSSAVNVEETAWPRTIKDALGKEFVIEKEPEKIVSLWYFYPEILVALGEPPAASTDKEYLSTLSYLNGKLDSTEELGDKLSPSIEKTLSIGPDYILATEHHEKLYESLEKIAPVITLQSQDIYEDWQYGLRTVAEIIGKDDEAEKVIDKMMKDISTGREALKSIQGESVALILSWDGKTFNVLGEDNPVYTLAFDKEKGLGLTPDHTFKGNNNQFAAFEGISTIQADHIFLIGDITKKEALMSELNQSNVWNNMNAVKKGNIHLMDTSAITGGPLAIEYALQNITEALQKDE</sequence>
<dbReference type="EMBL" id="UAQE01000001">
    <property type="protein sequence ID" value="SPU00156.1"/>
    <property type="molecule type" value="Genomic_DNA"/>
</dbReference>
<name>A0A2X0XQS8_9BACI</name>
<keyword evidence="4" id="KW-0732">Signal</keyword>
<dbReference type="SUPFAM" id="SSF53807">
    <property type="entry name" value="Helical backbone' metal receptor"/>
    <property type="match status" value="1"/>
</dbReference>
<dbReference type="STRING" id="1421.A2J09_02725"/>
<dbReference type="PANTHER" id="PTHR30532">
    <property type="entry name" value="IRON III DICITRATE-BINDING PERIPLASMIC PROTEIN"/>
    <property type="match status" value="1"/>
</dbReference>
<dbReference type="PROSITE" id="PS51257">
    <property type="entry name" value="PROKAR_LIPOPROTEIN"/>
    <property type="match status" value="1"/>
</dbReference>
<reference evidence="6 7" key="1">
    <citation type="submission" date="2018-06" db="EMBL/GenBank/DDBJ databases">
        <authorList>
            <consortium name="Pathogen Informatics"/>
            <person name="Doyle S."/>
        </authorList>
    </citation>
    <scope>NUCLEOTIDE SEQUENCE [LARGE SCALE GENOMIC DNA]</scope>
    <source>
        <strain evidence="6 7">NCTC7582</strain>
    </source>
</reference>
<evidence type="ECO:0000256" key="1">
    <source>
        <dbReference type="ARBA" id="ARBA00004193"/>
    </source>
</evidence>
<dbReference type="PROSITE" id="PS50983">
    <property type="entry name" value="FE_B12_PBP"/>
    <property type="match status" value="1"/>
</dbReference>
<accession>A0A2X0XQS8</accession>
<dbReference type="GO" id="GO:0005886">
    <property type="term" value="C:plasma membrane"/>
    <property type="evidence" value="ECO:0007669"/>
    <property type="project" value="UniProtKB-SubCell"/>
</dbReference>
<evidence type="ECO:0000259" key="5">
    <source>
        <dbReference type="PROSITE" id="PS50983"/>
    </source>
</evidence>
<feature type="domain" description="Fe/B12 periplasmic-binding" evidence="5">
    <location>
        <begin position="68"/>
        <end position="328"/>
    </location>
</feature>
<dbReference type="GO" id="GO:0030288">
    <property type="term" value="C:outer membrane-bounded periplasmic space"/>
    <property type="evidence" value="ECO:0007669"/>
    <property type="project" value="TreeGrafter"/>
</dbReference>
<proteinExistence type="inferred from homology"/>